<feature type="domain" description="F-box" evidence="1">
    <location>
        <begin position="12"/>
        <end position="59"/>
    </location>
</feature>
<protein>
    <submittedName>
        <fullName evidence="2">F-box domain-containing protein</fullName>
    </submittedName>
</protein>
<dbReference type="InterPro" id="IPR032675">
    <property type="entry name" value="LRR_dom_sf"/>
</dbReference>
<evidence type="ECO:0000259" key="1">
    <source>
        <dbReference type="PROSITE" id="PS50181"/>
    </source>
</evidence>
<gene>
    <name evidence="2" type="ORF">MSAN_00746600</name>
</gene>
<dbReference type="Gene3D" id="3.80.10.10">
    <property type="entry name" value="Ribonuclease Inhibitor"/>
    <property type="match status" value="1"/>
</dbReference>
<proteinExistence type="predicted"/>
<reference evidence="2" key="1">
    <citation type="submission" date="2020-05" db="EMBL/GenBank/DDBJ databases">
        <title>Mycena genomes resolve the evolution of fungal bioluminescence.</title>
        <authorList>
            <person name="Tsai I.J."/>
        </authorList>
    </citation>
    <scope>NUCLEOTIDE SEQUENCE</scope>
    <source>
        <strain evidence="2">160909Yilan</strain>
    </source>
</reference>
<dbReference type="Pfam" id="PF00646">
    <property type="entry name" value="F-box"/>
    <property type="match status" value="1"/>
</dbReference>
<evidence type="ECO:0000313" key="2">
    <source>
        <dbReference type="EMBL" id="KAF7371115.1"/>
    </source>
</evidence>
<name>A0A8H6Z1X2_9AGAR</name>
<accession>A0A8H6Z1X2</accession>
<dbReference type="OrthoDB" id="3249214at2759"/>
<dbReference type="Proteomes" id="UP000623467">
    <property type="component" value="Unassembled WGS sequence"/>
</dbReference>
<organism evidence="2 3">
    <name type="scientific">Mycena sanguinolenta</name>
    <dbReference type="NCBI Taxonomy" id="230812"/>
    <lineage>
        <taxon>Eukaryota</taxon>
        <taxon>Fungi</taxon>
        <taxon>Dikarya</taxon>
        <taxon>Basidiomycota</taxon>
        <taxon>Agaricomycotina</taxon>
        <taxon>Agaricomycetes</taxon>
        <taxon>Agaricomycetidae</taxon>
        <taxon>Agaricales</taxon>
        <taxon>Marasmiineae</taxon>
        <taxon>Mycenaceae</taxon>
        <taxon>Mycena</taxon>
    </lineage>
</organism>
<dbReference type="InterPro" id="IPR036047">
    <property type="entry name" value="F-box-like_dom_sf"/>
</dbReference>
<dbReference type="InterPro" id="IPR001810">
    <property type="entry name" value="F-box_dom"/>
</dbReference>
<dbReference type="SUPFAM" id="SSF81383">
    <property type="entry name" value="F-box domain"/>
    <property type="match status" value="1"/>
</dbReference>
<dbReference type="AlphaFoldDB" id="A0A8H6Z1X2"/>
<dbReference type="CDD" id="cd09917">
    <property type="entry name" value="F-box_SF"/>
    <property type="match status" value="1"/>
</dbReference>
<evidence type="ECO:0000313" key="3">
    <source>
        <dbReference type="Proteomes" id="UP000623467"/>
    </source>
</evidence>
<sequence>MPTFAHDYLLKYSAFLRLPQELLDEIISDLEHKDLVSLALVSRASSALVIPRHTEYRVLRIRHLLPAMWAHLARRSDLARNIREVHICERLNKSASDRVPKSLIDRVVDEKITHVVEERRIRNICTALGHMRRLHTFTWSWEVDPPSPPTIDPEHENAILEVLSRSKTLRHLGLSGMFGAHAPGVANDPESILYPLWRFSNLTSISLRGNAWMKPMNTIHLKRMLRRSAANLEYLEIPMEFSGLADCKFPYLKQVNLFLQAGGIRSIDPRIVRFLDDHPTIEDLSWLPLGPVYLSPQSLPALKRVRTNVQVVGMLDCPVESLDIYQLDPATLVQLKNLQCGSVRQVKLHAFGDLNSMYELAELFPDLTWLSMPSRYGHFSLVCTLVPVRTGSIFSPRFPKLEVFRGQALWAAVTLNMQRMHGVIMQLVQLCPNLRQLDHSGHNQARQDWNRITIVREGPEGENVRYRIDRPPARRWFDALEGAFD</sequence>
<comment type="caution">
    <text evidence="2">The sequence shown here is derived from an EMBL/GenBank/DDBJ whole genome shotgun (WGS) entry which is preliminary data.</text>
</comment>
<dbReference type="EMBL" id="JACAZH010000004">
    <property type="protein sequence ID" value="KAF7371115.1"/>
    <property type="molecule type" value="Genomic_DNA"/>
</dbReference>
<dbReference type="PROSITE" id="PS50181">
    <property type="entry name" value="FBOX"/>
    <property type="match status" value="1"/>
</dbReference>
<keyword evidence="3" id="KW-1185">Reference proteome</keyword>
<dbReference type="SUPFAM" id="SSF52047">
    <property type="entry name" value="RNI-like"/>
    <property type="match status" value="1"/>
</dbReference>